<dbReference type="NCBIfam" id="NF001810">
    <property type="entry name" value="PRK00529.1"/>
    <property type="match status" value="1"/>
</dbReference>
<gene>
    <name evidence="7" type="primary">efp</name>
    <name evidence="12" type="ORF">A2W05_09445</name>
</gene>
<evidence type="ECO:0000256" key="1">
    <source>
        <dbReference type="ARBA" id="ARBA00004496"/>
    </source>
</evidence>
<dbReference type="Proteomes" id="UP000178797">
    <property type="component" value="Unassembled WGS sequence"/>
</dbReference>
<dbReference type="Gene3D" id="2.30.30.30">
    <property type="match status" value="1"/>
</dbReference>
<dbReference type="InterPro" id="IPR013185">
    <property type="entry name" value="Transl_elong_KOW-like"/>
</dbReference>
<proteinExistence type="inferred from homology"/>
<sequence>MISATDIRKGIVVKIDNQLYTVTDVMHITPGNWRAIIQCKLKNLKTGSTLEKRFSSGDKIEDVYIEQADMEYLYSDGNSVVLMNHENYEQLQLYKELIGDDIQYLKENTIVKVNFCEGKPIAVQLPFVVELKIVETEPPLKGATVTNVYKPAKLETGATVQVPPFIEVGEVIKVDTRDGKYIERASK</sequence>
<dbReference type="PROSITE" id="PS01275">
    <property type="entry name" value="EFP"/>
    <property type="match status" value="1"/>
</dbReference>
<dbReference type="SMART" id="SM01185">
    <property type="entry name" value="EFP"/>
    <property type="match status" value="1"/>
</dbReference>
<dbReference type="InterPro" id="IPR001059">
    <property type="entry name" value="Transl_elong_P/YeiP_cen"/>
</dbReference>
<dbReference type="FunFam" id="2.40.50.140:FF:000004">
    <property type="entry name" value="Elongation factor P"/>
    <property type="match status" value="1"/>
</dbReference>
<dbReference type="InterPro" id="IPR015365">
    <property type="entry name" value="Elong-fact-P_C"/>
</dbReference>
<dbReference type="Gene3D" id="2.40.50.140">
    <property type="entry name" value="Nucleic acid-binding proteins"/>
    <property type="match status" value="2"/>
</dbReference>
<evidence type="ECO:0000256" key="8">
    <source>
        <dbReference type="NCBIfam" id="TIGR00038"/>
    </source>
</evidence>
<dbReference type="GO" id="GO:0005829">
    <property type="term" value="C:cytosol"/>
    <property type="evidence" value="ECO:0007669"/>
    <property type="project" value="UniProtKB-ARBA"/>
</dbReference>
<dbReference type="AlphaFoldDB" id="A0A1F7S0R3"/>
<dbReference type="InterPro" id="IPR008991">
    <property type="entry name" value="Translation_prot_SH3-like_sf"/>
</dbReference>
<evidence type="ECO:0000256" key="5">
    <source>
        <dbReference type="ARBA" id="ARBA00022768"/>
    </source>
</evidence>
<evidence type="ECO:0000259" key="10">
    <source>
        <dbReference type="SMART" id="SM00841"/>
    </source>
</evidence>
<dbReference type="SUPFAM" id="SSF50249">
    <property type="entry name" value="Nucleic acid-binding proteins"/>
    <property type="match status" value="2"/>
</dbReference>
<dbReference type="FunFam" id="2.40.50.140:FF:000009">
    <property type="entry name" value="Elongation factor P"/>
    <property type="match status" value="1"/>
</dbReference>
<evidence type="ECO:0000259" key="11">
    <source>
        <dbReference type="SMART" id="SM01185"/>
    </source>
</evidence>
<dbReference type="InterPro" id="IPR014722">
    <property type="entry name" value="Rib_uL2_dom2"/>
</dbReference>
<protein>
    <recommendedName>
        <fullName evidence="7 8">Elongation factor P</fullName>
        <shortName evidence="7">EF-P</shortName>
    </recommendedName>
</protein>
<dbReference type="InterPro" id="IPR012340">
    <property type="entry name" value="NA-bd_OB-fold"/>
</dbReference>
<dbReference type="PANTHER" id="PTHR30053:SF14">
    <property type="entry name" value="TRANSLATION ELONGATION FACTOR KOW-LIKE DOMAIN-CONTAINING PROTEIN"/>
    <property type="match status" value="1"/>
</dbReference>
<evidence type="ECO:0000256" key="7">
    <source>
        <dbReference type="HAMAP-Rule" id="MF_00141"/>
    </source>
</evidence>
<comment type="subcellular location">
    <subcellularLocation>
        <location evidence="1 7">Cytoplasm</location>
    </subcellularLocation>
</comment>
<dbReference type="InterPro" id="IPR013852">
    <property type="entry name" value="Transl_elong_P/YeiP_CS"/>
</dbReference>
<reference evidence="12 13" key="1">
    <citation type="journal article" date="2016" name="Nat. Commun.">
        <title>Thousands of microbial genomes shed light on interconnected biogeochemical processes in an aquifer system.</title>
        <authorList>
            <person name="Anantharaman K."/>
            <person name="Brown C.T."/>
            <person name="Hug L.A."/>
            <person name="Sharon I."/>
            <person name="Castelle C.J."/>
            <person name="Probst A.J."/>
            <person name="Thomas B.C."/>
            <person name="Singh A."/>
            <person name="Wilkins M.J."/>
            <person name="Karaoz U."/>
            <person name="Brodie E.L."/>
            <person name="Williams K.H."/>
            <person name="Hubbard S.S."/>
            <person name="Banfield J.F."/>
        </authorList>
    </citation>
    <scope>NUCLEOTIDE SEQUENCE [LARGE SCALE GENOMIC DNA]</scope>
</reference>
<evidence type="ECO:0000256" key="6">
    <source>
        <dbReference type="ARBA" id="ARBA00022917"/>
    </source>
</evidence>
<comment type="caution">
    <text evidence="12">The sequence shown here is derived from an EMBL/GenBank/DDBJ whole genome shotgun (WGS) entry which is preliminary data.</text>
</comment>
<comment type="similarity">
    <text evidence="3 7 9">Belongs to the elongation factor P family.</text>
</comment>
<dbReference type="SUPFAM" id="SSF50104">
    <property type="entry name" value="Translation proteins SH3-like domain"/>
    <property type="match status" value="1"/>
</dbReference>
<dbReference type="HAMAP" id="MF_00141">
    <property type="entry name" value="EF_P"/>
    <property type="match status" value="1"/>
</dbReference>
<dbReference type="Pfam" id="PF08207">
    <property type="entry name" value="EFP_N"/>
    <property type="match status" value="1"/>
</dbReference>
<dbReference type="PANTHER" id="PTHR30053">
    <property type="entry name" value="ELONGATION FACTOR P"/>
    <property type="match status" value="1"/>
</dbReference>
<comment type="pathway">
    <text evidence="2 7">Protein biosynthesis; polypeptide chain elongation.</text>
</comment>
<dbReference type="GO" id="GO:0043043">
    <property type="term" value="P:peptide biosynthetic process"/>
    <property type="evidence" value="ECO:0007669"/>
    <property type="project" value="InterPro"/>
</dbReference>
<keyword evidence="5 7" id="KW-0251">Elongation factor</keyword>
<organism evidence="12 13">
    <name type="scientific">Candidatus Schekmanbacteria bacterium RBG_16_38_10</name>
    <dbReference type="NCBI Taxonomy" id="1817879"/>
    <lineage>
        <taxon>Bacteria</taxon>
        <taxon>Candidatus Schekmaniibacteriota</taxon>
    </lineage>
</organism>
<name>A0A1F7S0R3_9BACT</name>
<dbReference type="GO" id="GO:0003746">
    <property type="term" value="F:translation elongation factor activity"/>
    <property type="evidence" value="ECO:0007669"/>
    <property type="project" value="UniProtKB-UniRule"/>
</dbReference>
<dbReference type="SMART" id="SM00841">
    <property type="entry name" value="Elong-fact-P_C"/>
    <property type="match status" value="1"/>
</dbReference>
<dbReference type="FunFam" id="2.30.30.30:FF:000003">
    <property type="entry name" value="Elongation factor P"/>
    <property type="match status" value="1"/>
</dbReference>
<keyword evidence="4 7" id="KW-0963">Cytoplasm</keyword>
<feature type="domain" description="Elongation factor P C-terminal" evidence="10">
    <location>
        <begin position="129"/>
        <end position="184"/>
    </location>
</feature>
<comment type="function">
    <text evidence="7">Involved in peptide bond synthesis. Stimulates efficient translation and peptide-bond synthesis on native or reconstituted 70S ribosomes in vitro. Probably functions indirectly by altering the affinity of the ribosome for aminoacyl-tRNA, thus increasing their reactivity as acceptors for peptidyl transferase.</text>
</comment>
<dbReference type="Pfam" id="PF01132">
    <property type="entry name" value="EFP"/>
    <property type="match status" value="1"/>
</dbReference>
<dbReference type="PIRSF" id="PIRSF005901">
    <property type="entry name" value="EF-P"/>
    <property type="match status" value="1"/>
</dbReference>
<dbReference type="Pfam" id="PF09285">
    <property type="entry name" value="Elong-fact-P_C"/>
    <property type="match status" value="1"/>
</dbReference>
<feature type="domain" description="Translation elongation factor P/YeiP central" evidence="11">
    <location>
        <begin position="67"/>
        <end position="121"/>
    </location>
</feature>
<dbReference type="InterPro" id="IPR020599">
    <property type="entry name" value="Transl_elong_fac_P/YeiP"/>
</dbReference>
<dbReference type="UniPathway" id="UPA00345"/>
<evidence type="ECO:0000313" key="13">
    <source>
        <dbReference type="Proteomes" id="UP000178797"/>
    </source>
</evidence>
<dbReference type="CDD" id="cd04470">
    <property type="entry name" value="S1_EF-P_repeat_1"/>
    <property type="match status" value="1"/>
</dbReference>
<evidence type="ECO:0000256" key="9">
    <source>
        <dbReference type="RuleBase" id="RU004389"/>
    </source>
</evidence>
<dbReference type="InterPro" id="IPR011768">
    <property type="entry name" value="Transl_elongation_fac_P"/>
</dbReference>
<dbReference type="NCBIfam" id="TIGR00038">
    <property type="entry name" value="efp"/>
    <property type="match status" value="1"/>
</dbReference>
<accession>A0A1F7S0R3</accession>
<evidence type="ECO:0000256" key="3">
    <source>
        <dbReference type="ARBA" id="ARBA00009479"/>
    </source>
</evidence>
<evidence type="ECO:0000313" key="12">
    <source>
        <dbReference type="EMBL" id="OGL47270.1"/>
    </source>
</evidence>
<evidence type="ECO:0000256" key="4">
    <source>
        <dbReference type="ARBA" id="ARBA00022490"/>
    </source>
</evidence>
<dbReference type="CDD" id="cd05794">
    <property type="entry name" value="S1_EF-P_repeat_2"/>
    <property type="match status" value="1"/>
</dbReference>
<evidence type="ECO:0000256" key="2">
    <source>
        <dbReference type="ARBA" id="ARBA00004815"/>
    </source>
</evidence>
<dbReference type="EMBL" id="MGDE01000049">
    <property type="protein sequence ID" value="OGL47270.1"/>
    <property type="molecule type" value="Genomic_DNA"/>
</dbReference>
<keyword evidence="6 7" id="KW-0648">Protein biosynthesis</keyword>